<feature type="transmembrane region" description="Helical" evidence="17">
    <location>
        <begin position="162"/>
        <end position="188"/>
    </location>
</feature>
<feature type="region of interest" description="Disordered" evidence="16">
    <location>
        <begin position="423"/>
        <end position="467"/>
    </location>
</feature>
<evidence type="ECO:0000256" key="1">
    <source>
        <dbReference type="ARBA" id="ARBA00004651"/>
    </source>
</evidence>
<sequence>MLVAVYPYPLMLRAMAVGGWDLSQLQCQMVGFITGLSVVGSIFNIVAIAINRYCYICHSLQYERIFSVRNTCIYLVVTWIMTVLAVVPNLYIGTIEYDPRTYTCIFNYLNNPIFAVTIVCIHFVLPLLVVGFCYVRIWTRVLAARDPAGQNPDNQLAEVRNFLTMFVIFLLFAACWCPVNALTVLVAVSPKETARKIPSWLYLAAYLIAYFNSCLNAVIYGLLNENFRREYWVIFHAMRHPVLFLSGLITDVRETREARTLARARARARDQAQEQVQDQDRAEACAAVEEMPMRVRNVPLPGASAAGQPEPASARPRPASAHRKPASGHPKSATVYPKPASVHFDAASVHFEAASVHFKPASGLAKSIVGRHLPTGSHSKTVSPVASCPKPTAGHGKPAASRHVPAFATPPGLSASSPLDCDVTACPEPASSPDTGSPEPAAAISTSDEDDLLPPARLPTSHGPDILVVDVEADSDEMAV</sequence>
<dbReference type="GO" id="GO:0008502">
    <property type="term" value="F:melatonin receptor activity"/>
    <property type="evidence" value="ECO:0007669"/>
    <property type="project" value="InterPro"/>
</dbReference>
<evidence type="ECO:0000259" key="18">
    <source>
        <dbReference type="PROSITE" id="PS50262"/>
    </source>
</evidence>
<dbReference type="InterPro" id="IPR017452">
    <property type="entry name" value="GPCR_Rhodpsn_7TM"/>
</dbReference>
<dbReference type="FunFam" id="1.20.1070.10:FF:000172">
    <property type="entry name" value="G protein-coupled receptor 50"/>
    <property type="match status" value="1"/>
</dbReference>
<keyword evidence="7" id="KW-1015">Disulfide bond</keyword>
<evidence type="ECO:0000256" key="13">
    <source>
        <dbReference type="ARBA" id="ARBA00080727"/>
    </source>
</evidence>
<evidence type="ECO:0000256" key="15">
    <source>
        <dbReference type="RuleBase" id="RU000688"/>
    </source>
</evidence>
<dbReference type="Pfam" id="PF00001">
    <property type="entry name" value="7tm_1"/>
    <property type="match status" value="1"/>
</dbReference>
<comment type="subunit">
    <text evidence="11">Homodimer, and heterodimer with MTNR1A and MTNR1B. Interacts with KAT5. Interacts with RTN4 isoform A/NOGO-A. Interacts with TGFBR1.</text>
</comment>
<evidence type="ECO:0000313" key="20">
    <source>
        <dbReference type="Proteomes" id="UP000700334"/>
    </source>
</evidence>
<dbReference type="PRINTS" id="PR01151">
    <property type="entry name" value="MELATONIN1XR"/>
</dbReference>
<feature type="compositionally biased region" description="Low complexity" evidence="16">
    <location>
        <begin position="309"/>
        <end position="319"/>
    </location>
</feature>
<dbReference type="PROSITE" id="PS50262">
    <property type="entry name" value="G_PROTEIN_RECEP_F1_2"/>
    <property type="match status" value="1"/>
</dbReference>
<evidence type="ECO:0000256" key="14">
    <source>
        <dbReference type="ARBA" id="ARBA00082429"/>
    </source>
</evidence>
<evidence type="ECO:0000256" key="11">
    <source>
        <dbReference type="ARBA" id="ARBA00064478"/>
    </source>
</evidence>
<evidence type="ECO:0000256" key="10">
    <source>
        <dbReference type="ARBA" id="ARBA00057188"/>
    </source>
</evidence>
<keyword evidence="6 17" id="KW-0472">Membrane</keyword>
<dbReference type="Proteomes" id="UP000700334">
    <property type="component" value="Unassembled WGS sequence"/>
</dbReference>
<dbReference type="PRINTS" id="PR00237">
    <property type="entry name" value="GPCRRHODOPSN"/>
</dbReference>
<feature type="transmembrane region" description="Helical" evidence="17">
    <location>
        <begin position="29"/>
        <end position="50"/>
    </location>
</feature>
<feature type="region of interest" description="Disordered" evidence="16">
    <location>
        <begin position="299"/>
        <end position="334"/>
    </location>
</feature>
<dbReference type="OrthoDB" id="10044919at2759"/>
<evidence type="ECO:0000256" key="2">
    <source>
        <dbReference type="ARBA" id="ARBA00022475"/>
    </source>
</evidence>
<evidence type="ECO:0000256" key="12">
    <source>
        <dbReference type="ARBA" id="ARBA00074901"/>
    </source>
</evidence>
<feature type="domain" description="G-protein coupled receptors family 1 profile" evidence="18">
    <location>
        <begin position="1"/>
        <end position="220"/>
    </location>
</feature>
<reference evidence="19" key="1">
    <citation type="journal article" date="2021" name="Evol. Appl.">
        <title>The genome of the Pyrenean desman and the effects of bottlenecks and inbreeding on the genomic landscape of an endangered species.</title>
        <authorList>
            <person name="Escoda L."/>
            <person name="Castresana J."/>
        </authorList>
    </citation>
    <scope>NUCLEOTIDE SEQUENCE</scope>
    <source>
        <strain evidence="19">IBE-C5619</strain>
    </source>
</reference>
<evidence type="ECO:0000256" key="8">
    <source>
        <dbReference type="ARBA" id="ARBA00023170"/>
    </source>
</evidence>
<evidence type="ECO:0000256" key="16">
    <source>
        <dbReference type="SAM" id="MobiDB-lite"/>
    </source>
</evidence>
<dbReference type="SUPFAM" id="SSF81321">
    <property type="entry name" value="Family A G protein-coupled receptor-like"/>
    <property type="match status" value="1"/>
</dbReference>
<dbReference type="Gene3D" id="1.20.1070.10">
    <property type="entry name" value="Rhodopsin 7-helix transmembrane proteins"/>
    <property type="match status" value="1"/>
</dbReference>
<dbReference type="PRINTS" id="PR00857">
    <property type="entry name" value="MELATONINR"/>
</dbReference>
<evidence type="ECO:0000256" key="6">
    <source>
        <dbReference type="ARBA" id="ARBA00023136"/>
    </source>
</evidence>
<dbReference type="PROSITE" id="PS00237">
    <property type="entry name" value="G_PROTEIN_RECEP_F1_1"/>
    <property type="match status" value="1"/>
</dbReference>
<evidence type="ECO:0000256" key="5">
    <source>
        <dbReference type="ARBA" id="ARBA00023040"/>
    </source>
</evidence>
<dbReference type="InterPro" id="IPR000025">
    <property type="entry name" value="Melatonin_rcpt"/>
</dbReference>
<feature type="transmembrane region" description="Helical" evidence="17">
    <location>
        <begin position="112"/>
        <end position="135"/>
    </location>
</feature>
<comment type="caution">
    <text evidence="19">The sequence shown here is derived from an EMBL/GenBank/DDBJ whole genome shotgun (WGS) entry which is preliminary data.</text>
</comment>
<feature type="transmembrane region" description="Helical" evidence="17">
    <location>
        <begin position="200"/>
        <end position="223"/>
    </location>
</feature>
<accession>A0A8J6DF34</accession>
<feature type="transmembrane region" description="Helical" evidence="17">
    <location>
        <begin position="71"/>
        <end position="92"/>
    </location>
</feature>
<protein>
    <recommendedName>
        <fullName evidence="12">Melatonin-related receptor</fullName>
    </recommendedName>
    <alternativeName>
        <fullName evidence="14">G protein-coupled receptor 50</fullName>
    </alternativeName>
    <alternativeName>
        <fullName evidence="13">H9</fullName>
    </alternativeName>
</protein>
<comment type="function">
    <text evidence="10">G protein-coupled receptor that plays a role in numerous physiological processes including regulation of energy metabolism, neurite outgrowth or cell migration. Promotes self-renewal and neuronal differentiation of neural progenitor cells through activation of the NOTCH and WNT/beta-catenin signaling pathways. Modulates the KAT5-dependent glucocorticoid receptor signaling by modulating KAT5 subcellular compartmentalisation. Also plays a role in the activation TGFBR1 in the absence of TGFBR2 by interfering with FKBP1A binding to TGFBR1, leading to induction of both canonical and non-canonical SMAD signaling pathways resulting in inhibition of proliferation or promotion of migration.</text>
</comment>
<keyword evidence="4 17" id="KW-1133">Transmembrane helix</keyword>
<gene>
    <name evidence="19" type="ORF">J0S82_006179</name>
</gene>
<evidence type="ECO:0000256" key="3">
    <source>
        <dbReference type="ARBA" id="ARBA00022692"/>
    </source>
</evidence>
<evidence type="ECO:0000256" key="7">
    <source>
        <dbReference type="ARBA" id="ARBA00023157"/>
    </source>
</evidence>
<evidence type="ECO:0000256" key="17">
    <source>
        <dbReference type="SAM" id="Phobius"/>
    </source>
</evidence>
<keyword evidence="9 15" id="KW-0807">Transducer</keyword>
<evidence type="ECO:0000313" key="19">
    <source>
        <dbReference type="EMBL" id="KAG8505956.1"/>
    </source>
</evidence>
<keyword evidence="3 15" id="KW-0812">Transmembrane</keyword>
<dbReference type="GO" id="GO:0005886">
    <property type="term" value="C:plasma membrane"/>
    <property type="evidence" value="ECO:0007669"/>
    <property type="project" value="UniProtKB-SubCell"/>
</dbReference>
<dbReference type="AlphaFoldDB" id="A0A8J6DF34"/>
<name>A0A8J6DF34_GALPY</name>
<comment type="similarity">
    <text evidence="15">Belongs to the G-protein coupled receptor 1 family.</text>
</comment>
<feature type="region of interest" description="Disordered" evidence="16">
    <location>
        <begin position="374"/>
        <end position="401"/>
    </location>
</feature>
<evidence type="ECO:0000256" key="9">
    <source>
        <dbReference type="ARBA" id="ARBA00023224"/>
    </source>
</evidence>
<dbReference type="EMBL" id="JAGFMF010012202">
    <property type="protein sequence ID" value="KAG8505956.1"/>
    <property type="molecule type" value="Genomic_DNA"/>
</dbReference>
<keyword evidence="2" id="KW-1003">Cell membrane</keyword>
<dbReference type="InterPro" id="IPR000276">
    <property type="entry name" value="GPCR_Rhodpsn"/>
</dbReference>
<dbReference type="InterPro" id="IPR002280">
    <property type="entry name" value="Mel_rcpt_1X"/>
</dbReference>
<keyword evidence="5 15" id="KW-0297">G-protein coupled receptor</keyword>
<dbReference type="PANTHER" id="PTHR24228:SF56">
    <property type="entry name" value="MELATONIN-RELATED RECEPTOR"/>
    <property type="match status" value="1"/>
</dbReference>
<keyword evidence="20" id="KW-1185">Reference proteome</keyword>
<dbReference type="PANTHER" id="PTHR24228">
    <property type="entry name" value="B2 BRADYKININ RECEPTOR/ANGIOTENSIN II RECEPTOR"/>
    <property type="match status" value="1"/>
</dbReference>
<comment type="subcellular location">
    <subcellularLocation>
        <location evidence="1">Cell membrane</location>
        <topology evidence="1">Multi-pass membrane protein</topology>
    </subcellularLocation>
</comment>
<keyword evidence="8 15" id="KW-0675">Receptor</keyword>
<proteinExistence type="inferred from homology"/>
<evidence type="ECO:0000256" key="4">
    <source>
        <dbReference type="ARBA" id="ARBA00022989"/>
    </source>
</evidence>
<organism evidence="19 20">
    <name type="scientific">Galemys pyrenaicus</name>
    <name type="common">Iberian desman</name>
    <name type="synonym">Pyrenean desman</name>
    <dbReference type="NCBI Taxonomy" id="202257"/>
    <lineage>
        <taxon>Eukaryota</taxon>
        <taxon>Metazoa</taxon>
        <taxon>Chordata</taxon>
        <taxon>Craniata</taxon>
        <taxon>Vertebrata</taxon>
        <taxon>Euteleostomi</taxon>
        <taxon>Mammalia</taxon>
        <taxon>Eutheria</taxon>
        <taxon>Laurasiatheria</taxon>
        <taxon>Eulipotyphla</taxon>
        <taxon>Talpidae</taxon>
        <taxon>Galemys</taxon>
    </lineage>
</organism>